<comment type="caution">
    <text evidence="1">The sequence shown here is derived from an EMBL/GenBank/DDBJ whole genome shotgun (WGS) entry which is preliminary data.</text>
</comment>
<reference evidence="1 2" key="1">
    <citation type="journal article" date="2019" name="Int. J. Syst. Evol. Microbiol.">
        <title>The Global Catalogue of Microorganisms (GCM) 10K type strain sequencing project: providing services to taxonomists for standard genome sequencing and annotation.</title>
        <authorList>
            <consortium name="The Broad Institute Genomics Platform"/>
            <consortium name="The Broad Institute Genome Sequencing Center for Infectious Disease"/>
            <person name="Wu L."/>
            <person name="Ma J."/>
        </authorList>
    </citation>
    <scope>NUCLEOTIDE SEQUENCE [LARGE SCALE GENOMIC DNA]</scope>
    <source>
        <strain evidence="1 2">JCM 14900</strain>
    </source>
</reference>
<protein>
    <submittedName>
        <fullName evidence="1">Uncharacterized protein</fullName>
    </submittedName>
</protein>
<gene>
    <name evidence="1" type="ORF">GCM10009775_27400</name>
</gene>
<evidence type="ECO:0000313" key="2">
    <source>
        <dbReference type="Proteomes" id="UP001501343"/>
    </source>
</evidence>
<accession>A0ABN2PWC5</accession>
<keyword evidence="2" id="KW-1185">Reference proteome</keyword>
<name>A0ABN2PWC5_9MICO</name>
<proteinExistence type="predicted"/>
<organism evidence="1 2">
    <name type="scientific">Microbacterium aoyamense</name>
    <dbReference type="NCBI Taxonomy" id="344166"/>
    <lineage>
        <taxon>Bacteria</taxon>
        <taxon>Bacillati</taxon>
        <taxon>Actinomycetota</taxon>
        <taxon>Actinomycetes</taxon>
        <taxon>Micrococcales</taxon>
        <taxon>Microbacteriaceae</taxon>
        <taxon>Microbacterium</taxon>
    </lineage>
</organism>
<sequence length="72" mass="8001">MKDGVGRLLARYPSPHAPWTFDWQVKMAAIGGIATTKQLHAWRVDDILIRLHVVDVAAARRQALACRACPPL</sequence>
<dbReference type="EMBL" id="BAAAOF010000005">
    <property type="protein sequence ID" value="GAA1933996.1"/>
    <property type="molecule type" value="Genomic_DNA"/>
</dbReference>
<dbReference type="Proteomes" id="UP001501343">
    <property type="component" value="Unassembled WGS sequence"/>
</dbReference>
<evidence type="ECO:0000313" key="1">
    <source>
        <dbReference type="EMBL" id="GAA1933996.1"/>
    </source>
</evidence>